<feature type="region of interest" description="Disordered" evidence="1">
    <location>
        <begin position="325"/>
        <end position="355"/>
    </location>
</feature>
<dbReference type="GO" id="GO:0071786">
    <property type="term" value="P:endoplasmic reticulum tubular network organization"/>
    <property type="evidence" value="ECO:0007669"/>
    <property type="project" value="TreeGrafter"/>
</dbReference>
<evidence type="ECO:0000256" key="2">
    <source>
        <dbReference type="SAM" id="Phobius"/>
    </source>
</evidence>
<keyword evidence="3" id="KW-0675">Receptor</keyword>
<evidence type="ECO:0000256" key="1">
    <source>
        <dbReference type="SAM" id="MobiDB-lite"/>
    </source>
</evidence>
<dbReference type="EMBL" id="WJQU01000001">
    <property type="protein sequence ID" value="KAJ6647356.1"/>
    <property type="molecule type" value="Genomic_DNA"/>
</dbReference>
<keyword evidence="2" id="KW-0812">Transmembrane</keyword>
<dbReference type="Proteomes" id="UP001151699">
    <property type="component" value="Chromosome A"/>
</dbReference>
<dbReference type="AlphaFoldDB" id="A0A9Q0ND63"/>
<name>A0A9Q0ND63_9DIPT</name>
<accession>A0A9Q0ND63</accession>
<evidence type="ECO:0000313" key="4">
    <source>
        <dbReference type="Proteomes" id="UP001151699"/>
    </source>
</evidence>
<dbReference type="Pfam" id="PF03134">
    <property type="entry name" value="TB2_DP1_HVA22"/>
    <property type="match status" value="1"/>
</dbReference>
<keyword evidence="4" id="KW-1185">Reference proteome</keyword>
<keyword evidence="2" id="KW-0472">Membrane</keyword>
<gene>
    <name evidence="3" type="primary">REEP4</name>
    <name evidence="3" type="ORF">Bhyg_02578</name>
</gene>
<dbReference type="GO" id="GO:0071782">
    <property type="term" value="C:endoplasmic reticulum tubular network"/>
    <property type="evidence" value="ECO:0007669"/>
    <property type="project" value="TreeGrafter"/>
</dbReference>
<keyword evidence="2" id="KW-1133">Transmembrane helix</keyword>
<comment type="caution">
    <text evidence="3">The sequence shown here is derived from an EMBL/GenBank/DDBJ whole genome shotgun (WGS) entry which is preliminary data.</text>
</comment>
<dbReference type="GO" id="GO:0005789">
    <property type="term" value="C:endoplasmic reticulum membrane"/>
    <property type="evidence" value="ECO:0007669"/>
    <property type="project" value="TreeGrafter"/>
</dbReference>
<dbReference type="PANTHER" id="PTHR12300:SF117">
    <property type="entry name" value="LP05237P-RELATED"/>
    <property type="match status" value="1"/>
</dbReference>
<dbReference type="GO" id="GO:0005881">
    <property type="term" value="C:cytoplasmic microtubule"/>
    <property type="evidence" value="ECO:0007669"/>
    <property type="project" value="TreeGrafter"/>
</dbReference>
<feature type="transmembrane region" description="Helical" evidence="2">
    <location>
        <begin position="149"/>
        <end position="172"/>
    </location>
</feature>
<dbReference type="GO" id="GO:0008017">
    <property type="term" value="F:microtubule binding"/>
    <property type="evidence" value="ECO:0007669"/>
    <property type="project" value="TreeGrafter"/>
</dbReference>
<reference evidence="3" key="1">
    <citation type="submission" date="2022-07" db="EMBL/GenBank/DDBJ databases">
        <authorList>
            <person name="Trinca V."/>
            <person name="Uliana J.V.C."/>
            <person name="Torres T.T."/>
            <person name="Ward R.J."/>
            <person name="Monesi N."/>
        </authorList>
    </citation>
    <scope>NUCLEOTIDE SEQUENCE</scope>
    <source>
        <strain evidence="3">HSMRA1968</strain>
        <tissue evidence="3">Whole embryos</tissue>
    </source>
</reference>
<feature type="transmembrane region" description="Helical" evidence="2">
    <location>
        <begin position="82"/>
        <end position="107"/>
    </location>
</feature>
<dbReference type="OrthoDB" id="10009287at2759"/>
<organism evidence="3 4">
    <name type="scientific">Pseudolycoriella hygida</name>
    <dbReference type="NCBI Taxonomy" id="35572"/>
    <lineage>
        <taxon>Eukaryota</taxon>
        <taxon>Metazoa</taxon>
        <taxon>Ecdysozoa</taxon>
        <taxon>Arthropoda</taxon>
        <taxon>Hexapoda</taxon>
        <taxon>Insecta</taxon>
        <taxon>Pterygota</taxon>
        <taxon>Neoptera</taxon>
        <taxon>Endopterygota</taxon>
        <taxon>Diptera</taxon>
        <taxon>Nematocera</taxon>
        <taxon>Sciaroidea</taxon>
        <taxon>Sciaridae</taxon>
        <taxon>Pseudolycoriella</taxon>
    </lineage>
</organism>
<protein>
    <submittedName>
        <fullName evidence="3">Receptor expression-enhancing protein 4</fullName>
    </submittedName>
</protein>
<dbReference type="PANTHER" id="PTHR12300">
    <property type="entry name" value="HVA22-LIKE PROTEINS"/>
    <property type="match status" value="1"/>
</dbReference>
<dbReference type="InterPro" id="IPR004345">
    <property type="entry name" value="TB2_DP1_HVA22"/>
</dbReference>
<sequence>MSKNSISAIISKFEEKRFPIRQPKTDIHSKLKMGDTKILQGNEVFKDVNRSNGNRNILLENSNLKTFKNSEIQSRGRSLLNLFSWFVFLLSSVNGAIATTLTLTFLLPRALIKSLFYPGYRLLFGTLYPAYASYKAVRTKNVKEYVKWMMYWIVFALFSCTETFTDIFLSWFPLYYEIKVIIVIWLLSPATKGSSILYRKFVHPMLTKREQEIDEYISQAKEKGYSAVLQYGSRGVNYATSVIMQTALKTIDNIVLNKPAQKPLINANDVPDGPDPCKLYASAQHGRLLKAKLMDFKLLGGGNLVSSLKKSYSLSDLSEPDIHRSQDEVDNLTRSQRVLRPRTHSTRSSSSGRNVDMHFSEVDVIESRHSRVAKDDYSCIRSSEDISSGYSSAEPLPGGLSRTASMTNASKIRLRSKKSEDLDSLEFESLISDPLSVHSKILLNRYPMKKVCPLVTPHYLVVRRPNELLSQNQK</sequence>
<evidence type="ECO:0000313" key="3">
    <source>
        <dbReference type="EMBL" id="KAJ6647356.1"/>
    </source>
</evidence>
<feature type="transmembrane region" description="Helical" evidence="2">
    <location>
        <begin position="119"/>
        <end position="137"/>
    </location>
</feature>
<proteinExistence type="predicted"/>